<dbReference type="EMBL" id="QHJQ01000004">
    <property type="protein sequence ID" value="PXA04402.1"/>
    <property type="molecule type" value="Genomic_DNA"/>
</dbReference>
<keyword evidence="6" id="KW-0106">Calcium</keyword>
<dbReference type="InterPro" id="IPR000917">
    <property type="entry name" value="Sulfatase_N"/>
</dbReference>
<dbReference type="GO" id="GO:0046872">
    <property type="term" value="F:metal ion binding"/>
    <property type="evidence" value="ECO:0007669"/>
    <property type="project" value="UniProtKB-KW"/>
</dbReference>
<evidence type="ECO:0000313" key="8">
    <source>
        <dbReference type="EMBL" id="PXA04402.1"/>
    </source>
</evidence>
<dbReference type="PANTHER" id="PTHR42693">
    <property type="entry name" value="ARYLSULFATASE FAMILY MEMBER"/>
    <property type="match status" value="1"/>
</dbReference>
<comment type="caution">
    <text evidence="8">The sequence shown here is derived from an EMBL/GenBank/DDBJ whole genome shotgun (WGS) entry which is preliminary data.</text>
</comment>
<dbReference type="Gene3D" id="3.30.1120.10">
    <property type="match status" value="1"/>
</dbReference>
<dbReference type="InParanoid" id="A0A317ZHF8"/>
<dbReference type="InterPro" id="IPR050738">
    <property type="entry name" value="Sulfatase"/>
</dbReference>
<reference evidence="8 9" key="1">
    <citation type="submission" date="2018-05" db="EMBL/GenBank/DDBJ databases">
        <title>Coraliomargarita sinensis sp. nov., isolated from a marine solar saltern.</title>
        <authorList>
            <person name="Zhou L.Y."/>
        </authorList>
    </citation>
    <scope>NUCLEOTIDE SEQUENCE [LARGE SCALE GENOMIC DNA]</scope>
    <source>
        <strain evidence="8 9">WN38</strain>
    </source>
</reference>
<dbReference type="GO" id="GO:0004065">
    <property type="term" value="F:arylsulfatase activity"/>
    <property type="evidence" value="ECO:0007669"/>
    <property type="project" value="TreeGrafter"/>
</dbReference>
<evidence type="ECO:0000256" key="6">
    <source>
        <dbReference type="ARBA" id="ARBA00022837"/>
    </source>
</evidence>
<dbReference type="OrthoDB" id="246867at2"/>
<dbReference type="Proteomes" id="UP000247099">
    <property type="component" value="Unassembled WGS sequence"/>
</dbReference>
<dbReference type="InterPro" id="IPR017850">
    <property type="entry name" value="Alkaline_phosphatase_core_sf"/>
</dbReference>
<keyword evidence="5" id="KW-0378">Hydrolase</keyword>
<dbReference type="Gene3D" id="3.40.720.10">
    <property type="entry name" value="Alkaline Phosphatase, subunit A"/>
    <property type="match status" value="1"/>
</dbReference>
<evidence type="ECO:0000256" key="5">
    <source>
        <dbReference type="ARBA" id="ARBA00022801"/>
    </source>
</evidence>
<proteinExistence type="inferred from homology"/>
<comment type="cofactor">
    <cofactor evidence="1">
        <name>Ca(2+)</name>
        <dbReference type="ChEBI" id="CHEBI:29108"/>
    </cofactor>
</comment>
<organism evidence="8 9">
    <name type="scientific">Coraliomargarita sinensis</name>
    <dbReference type="NCBI Taxonomy" id="2174842"/>
    <lineage>
        <taxon>Bacteria</taxon>
        <taxon>Pseudomonadati</taxon>
        <taxon>Verrucomicrobiota</taxon>
        <taxon>Opitutia</taxon>
        <taxon>Puniceicoccales</taxon>
        <taxon>Coraliomargaritaceae</taxon>
        <taxon>Coraliomargarita</taxon>
    </lineage>
</organism>
<accession>A0A317ZHF8</accession>
<feature type="domain" description="Sulfatase N-terminal" evidence="7">
    <location>
        <begin position="26"/>
        <end position="321"/>
    </location>
</feature>
<comment type="similarity">
    <text evidence="2">Belongs to the sulfatase family.</text>
</comment>
<keyword evidence="3" id="KW-0479">Metal-binding</keyword>
<protein>
    <submittedName>
        <fullName evidence="8">Sulfatase</fullName>
    </submittedName>
</protein>
<keyword evidence="9" id="KW-1185">Reference proteome</keyword>
<gene>
    <name evidence="8" type="ORF">DDZ13_07680</name>
</gene>
<keyword evidence="4" id="KW-0732">Signal</keyword>
<evidence type="ECO:0000256" key="3">
    <source>
        <dbReference type="ARBA" id="ARBA00022723"/>
    </source>
</evidence>
<dbReference type="PANTHER" id="PTHR42693:SF42">
    <property type="entry name" value="ARYLSULFATASE G"/>
    <property type="match status" value="1"/>
</dbReference>
<sequence length="432" mass="48753">MTQKLIIILLVFLTGAQCGLSAWERPNVILIISDDHAFDDYGFMGSEQVNTPVLDKLANESLTYTRGYTMPVCSPTLASLLTGRLPHEHGITGNDLAGWQEIGGRYGNQYRTELQRRILDNPLILPEALSEAGYLTFQTGKIWNGTYKDMGFTHGMTKKGTRHGDEGLKIGRETMQPIFDFIEMAEQKNKPFFIWHAPLLPHDPHNPPERLLKKYRGKGPTPAAEKYRACVEWLDESTGELEDYLVANQHKENTVILYLADNGWNAEKGYKGQRAKMSPYEDGTRTPILIRWPGKVKAEMDGSTLAHVTDITRTILDITGVPVPKELPGLNLMDRSAMKNRETVFVEAYTHDIADLSNPAESLFANVVIHDWWKLILPGPATAKRAFATAPQGIELYDLKKDPYEKVNLADQHPKVVEQLKKLQLEHWNPKP</sequence>
<evidence type="ECO:0000256" key="1">
    <source>
        <dbReference type="ARBA" id="ARBA00001913"/>
    </source>
</evidence>
<dbReference type="SUPFAM" id="SSF53649">
    <property type="entry name" value="Alkaline phosphatase-like"/>
    <property type="match status" value="1"/>
</dbReference>
<evidence type="ECO:0000313" key="9">
    <source>
        <dbReference type="Proteomes" id="UP000247099"/>
    </source>
</evidence>
<evidence type="ECO:0000256" key="4">
    <source>
        <dbReference type="ARBA" id="ARBA00022729"/>
    </source>
</evidence>
<evidence type="ECO:0000256" key="2">
    <source>
        <dbReference type="ARBA" id="ARBA00008779"/>
    </source>
</evidence>
<dbReference type="RefSeq" id="WP_110130854.1">
    <property type="nucleotide sequence ID" value="NZ_QHJQ01000004.1"/>
</dbReference>
<dbReference type="Pfam" id="PF00884">
    <property type="entry name" value="Sulfatase"/>
    <property type="match status" value="1"/>
</dbReference>
<name>A0A317ZHF8_9BACT</name>
<evidence type="ECO:0000259" key="7">
    <source>
        <dbReference type="Pfam" id="PF00884"/>
    </source>
</evidence>
<dbReference type="AlphaFoldDB" id="A0A317ZHF8"/>